<dbReference type="PIRSF" id="PIRSF002741">
    <property type="entry name" value="MppA"/>
    <property type="match status" value="1"/>
</dbReference>
<reference evidence="7" key="1">
    <citation type="submission" date="2017-02" db="EMBL/GenBank/DDBJ databases">
        <authorList>
            <person name="Varghese N."/>
            <person name="Submissions S."/>
        </authorList>
    </citation>
    <scope>NUCLEOTIDE SEQUENCE [LARGE SCALE GENOMIC DNA]</scope>
    <source>
        <strain evidence="7">9H-4</strain>
    </source>
</reference>
<dbReference type="Proteomes" id="UP000191040">
    <property type="component" value="Chromosome I"/>
</dbReference>
<keyword evidence="2" id="KW-0813">Transport</keyword>
<dbReference type="Gene3D" id="3.40.190.10">
    <property type="entry name" value="Periplasmic binding protein-like II"/>
    <property type="match status" value="1"/>
</dbReference>
<proteinExistence type="inferred from homology"/>
<dbReference type="SUPFAM" id="SSF53850">
    <property type="entry name" value="Periplasmic binding protein-like II"/>
    <property type="match status" value="1"/>
</dbReference>
<dbReference type="GO" id="GO:0043190">
    <property type="term" value="C:ATP-binding cassette (ABC) transporter complex"/>
    <property type="evidence" value="ECO:0007669"/>
    <property type="project" value="InterPro"/>
</dbReference>
<dbReference type="RefSeq" id="WP_078699067.1">
    <property type="nucleotide sequence ID" value="NZ_LT796768.1"/>
</dbReference>
<dbReference type="Gene3D" id="3.10.105.10">
    <property type="entry name" value="Dipeptide-binding Protein, Domain 3"/>
    <property type="match status" value="1"/>
</dbReference>
<dbReference type="PANTHER" id="PTHR30290:SF9">
    <property type="entry name" value="OLIGOPEPTIDE-BINDING PROTEIN APPA"/>
    <property type="match status" value="1"/>
</dbReference>
<sequence>MSRRVQALALVTIAALTLAACGGESGGAQGPAGEVPESLVMDLRNDVDTFDPAISASDQGAMQLFEAVYDTPVRQDHKTGGVAPAMASKWEVTPTKVVFTLRPDLKCSDGSDLLPSDIAKNMERLADPESGSPFRGRLFGSGGAKSIVGDDSADTLTIEVNEPHTDMLESMTNAFIVCPKGLADIEGLATAPQGSGPYKVTSLKRGEEYVLEAWDSPGLAEDEEIPQKITMRVVTADSTRANLFETGATDIAAILGRDSERLEREHEPIQGKAFGADSVSFNEREGRPFADERLRRVVAHALDPAGYAKAASFGVAEPAETVITDNMNCYTPENEKFVPENDMAKAKAELAAAGYGPGGKELTIELLGYDVQNSGPDYIADALRQLGIKVEITNGTLAQGAGIIYGDGTGWDIFVYPYQTAIRTPYPMATKMSSVFGEGGAMNWGRVDNEVFDDLIENSVSSLEGDERCQRWGEAEAALLERADFVPLMVPVANYFTKGLTFQAGYRVVNLRSIRNAD</sequence>
<gene>
    <name evidence="6" type="ORF">SAMN06295964_0931</name>
</gene>
<name>A0A1T4YUA8_9ACTN</name>
<evidence type="ECO:0000313" key="7">
    <source>
        <dbReference type="Proteomes" id="UP000191040"/>
    </source>
</evidence>
<dbReference type="GO" id="GO:1904680">
    <property type="term" value="F:peptide transmembrane transporter activity"/>
    <property type="evidence" value="ECO:0007669"/>
    <property type="project" value="TreeGrafter"/>
</dbReference>
<feature type="signal peptide" evidence="4">
    <location>
        <begin position="1"/>
        <end position="19"/>
    </location>
</feature>
<evidence type="ECO:0000256" key="4">
    <source>
        <dbReference type="SAM" id="SignalP"/>
    </source>
</evidence>
<dbReference type="PANTHER" id="PTHR30290">
    <property type="entry name" value="PERIPLASMIC BINDING COMPONENT OF ABC TRANSPORTER"/>
    <property type="match status" value="1"/>
</dbReference>
<dbReference type="PROSITE" id="PS51257">
    <property type="entry name" value="PROKAR_LIPOPROTEIN"/>
    <property type="match status" value="1"/>
</dbReference>
<dbReference type="InterPro" id="IPR030678">
    <property type="entry name" value="Peptide/Ni-bd"/>
</dbReference>
<dbReference type="CDD" id="cd00995">
    <property type="entry name" value="PBP2_NikA_DppA_OppA_like"/>
    <property type="match status" value="1"/>
</dbReference>
<dbReference type="GO" id="GO:0042597">
    <property type="term" value="C:periplasmic space"/>
    <property type="evidence" value="ECO:0007669"/>
    <property type="project" value="UniProtKB-ARBA"/>
</dbReference>
<dbReference type="InterPro" id="IPR000914">
    <property type="entry name" value="SBP_5_dom"/>
</dbReference>
<evidence type="ECO:0000259" key="5">
    <source>
        <dbReference type="Pfam" id="PF00496"/>
    </source>
</evidence>
<organism evidence="6 7">
    <name type="scientific">Aeromicrobium choanae</name>
    <dbReference type="NCBI Taxonomy" id="1736691"/>
    <lineage>
        <taxon>Bacteria</taxon>
        <taxon>Bacillati</taxon>
        <taxon>Actinomycetota</taxon>
        <taxon>Actinomycetes</taxon>
        <taxon>Propionibacteriales</taxon>
        <taxon>Nocardioidaceae</taxon>
        <taxon>Aeromicrobium</taxon>
    </lineage>
</organism>
<dbReference type="Pfam" id="PF00496">
    <property type="entry name" value="SBP_bac_5"/>
    <property type="match status" value="1"/>
</dbReference>
<evidence type="ECO:0000256" key="3">
    <source>
        <dbReference type="ARBA" id="ARBA00022729"/>
    </source>
</evidence>
<evidence type="ECO:0000313" key="6">
    <source>
        <dbReference type="EMBL" id="SKB05414.1"/>
    </source>
</evidence>
<feature type="domain" description="Solute-binding protein family 5" evidence="5">
    <location>
        <begin position="82"/>
        <end position="425"/>
    </location>
</feature>
<comment type="similarity">
    <text evidence="1">Belongs to the bacterial solute-binding protein 5 family.</text>
</comment>
<dbReference type="OrthoDB" id="9046151at2"/>
<dbReference type="EMBL" id="LT796768">
    <property type="protein sequence ID" value="SKB05414.1"/>
    <property type="molecule type" value="Genomic_DNA"/>
</dbReference>
<dbReference type="InterPro" id="IPR039424">
    <property type="entry name" value="SBP_5"/>
</dbReference>
<dbReference type="STRING" id="1736691.SAMN06295964_0931"/>
<evidence type="ECO:0000256" key="1">
    <source>
        <dbReference type="ARBA" id="ARBA00005695"/>
    </source>
</evidence>
<dbReference type="GO" id="GO:0015833">
    <property type="term" value="P:peptide transport"/>
    <property type="evidence" value="ECO:0007669"/>
    <property type="project" value="TreeGrafter"/>
</dbReference>
<evidence type="ECO:0000256" key="2">
    <source>
        <dbReference type="ARBA" id="ARBA00022448"/>
    </source>
</evidence>
<feature type="chain" id="PRO_5039279633" evidence="4">
    <location>
        <begin position="20"/>
        <end position="518"/>
    </location>
</feature>
<accession>A0A1T4YUA8</accession>
<keyword evidence="3 4" id="KW-0732">Signal</keyword>
<keyword evidence="7" id="KW-1185">Reference proteome</keyword>
<dbReference type="AlphaFoldDB" id="A0A1T4YUA8"/>
<protein>
    <submittedName>
        <fullName evidence="6">ABC-type transport system, substrate-binding protein</fullName>
    </submittedName>
</protein>